<organism evidence="3 4">
    <name type="scientific">Halobium salinum</name>
    <dbReference type="NCBI Taxonomy" id="1364940"/>
    <lineage>
        <taxon>Archaea</taxon>
        <taxon>Methanobacteriati</taxon>
        <taxon>Methanobacteriota</taxon>
        <taxon>Stenosarchaea group</taxon>
        <taxon>Halobacteria</taxon>
        <taxon>Halobacteriales</taxon>
        <taxon>Haloferacaceae</taxon>
        <taxon>Halobium</taxon>
    </lineage>
</organism>
<protein>
    <recommendedName>
        <fullName evidence="2">DUF8107 domain-containing protein</fullName>
    </recommendedName>
</protein>
<evidence type="ECO:0000256" key="1">
    <source>
        <dbReference type="SAM" id="Phobius"/>
    </source>
</evidence>
<feature type="domain" description="DUF8107" evidence="2">
    <location>
        <begin position="3"/>
        <end position="66"/>
    </location>
</feature>
<evidence type="ECO:0000313" key="3">
    <source>
        <dbReference type="EMBL" id="MFC4359761.1"/>
    </source>
</evidence>
<accession>A0ABD5PG45</accession>
<dbReference type="Pfam" id="PF26409">
    <property type="entry name" value="DUF8107"/>
    <property type="match status" value="1"/>
</dbReference>
<evidence type="ECO:0000259" key="2">
    <source>
        <dbReference type="Pfam" id="PF26409"/>
    </source>
</evidence>
<dbReference type="RefSeq" id="WP_267621331.1">
    <property type="nucleotide sequence ID" value="NZ_JAODIW010000006.1"/>
</dbReference>
<keyword evidence="4" id="KW-1185">Reference proteome</keyword>
<reference evidence="3 4" key="1">
    <citation type="journal article" date="2019" name="Int. J. Syst. Evol. Microbiol.">
        <title>The Global Catalogue of Microorganisms (GCM) 10K type strain sequencing project: providing services to taxonomists for standard genome sequencing and annotation.</title>
        <authorList>
            <consortium name="The Broad Institute Genomics Platform"/>
            <consortium name="The Broad Institute Genome Sequencing Center for Infectious Disease"/>
            <person name="Wu L."/>
            <person name="Ma J."/>
        </authorList>
    </citation>
    <scope>NUCLEOTIDE SEQUENCE [LARGE SCALE GENOMIC DNA]</scope>
    <source>
        <strain evidence="3 4">CGMCC 1.12553</strain>
    </source>
</reference>
<dbReference type="Proteomes" id="UP001595921">
    <property type="component" value="Unassembled WGS sequence"/>
</dbReference>
<comment type="caution">
    <text evidence="3">The sequence shown here is derived from an EMBL/GenBank/DDBJ whole genome shotgun (WGS) entry which is preliminary data.</text>
</comment>
<feature type="transmembrane region" description="Helical" evidence="1">
    <location>
        <begin position="17"/>
        <end position="36"/>
    </location>
</feature>
<keyword evidence="1" id="KW-0472">Membrane</keyword>
<dbReference type="AlphaFoldDB" id="A0ABD5PG45"/>
<keyword evidence="1" id="KW-0812">Transmembrane</keyword>
<keyword evidence="1" id="KW-1133">Transmembrane helix</keyword>
<gene>
    <name evidence="3" type="ORF">ACFO0N_17590</name>
</gene>
<name>A0ABD5PG45_9EURY</name>
<proteinExistence type="predicted"/>
<dbReference type="EMBL" id="JBHSDS010000008">
    <property type="protein sequence ID" value="MFC4359761.1"/>
    <property type="molecule type" value="Genomic_DNA"/>
</dbReference>
<dbReference type="InterPro" id="IPR058420">
    <property type="entry name" value="DUF8107"/>
</dbReference>
<sequence>MSSFEDGASRSAGDPRVLFVINAVLSTVFAGTVVWGLDFLGILPFTWPTVLSFAAVLVAITYLVTR</sequence>
<feature type="transmembrane region" description="Helical" evidence="1">
    <location>
        <begin position="42"/>
        <end position="64"/>
    </location>
</feature>
<evidence type="ECO:0000313" key="4">
    <source>
        <dbReference type="Proteomes" id="UP001595921"/>
    </source>
</evidence>